<feature type="region of interest" description="Disordered" evidence="1">
    <location>
        <begin position="268"/>
        <end position="296"/>
    </location>
</feature>
<feature type="transmembrane region" description="Helical" evidence="2">
    <location>
        <begin position="236"/>
        <end position="258"/>
    </location>
</feature>
<keyword evidence="4" id="KW-1185">Reference proteome</keyword>
<organism evidence="3 4">
    <name type="scientific">Apiospora arundinis</name>
    <dbReference type="NCBI Taxonomy" id="335852"/>
    <lineage>
        <taxon>Eukaryota</taxon>
        <taxon>Fungi</taxon>
        <taxon>Dikarya</taxon>
        <taxon>Ascomycota</taxon>
        <taxon>Pezizomycotina</taxon>
        <taxon>Sordariomycetes</taxon>
        <taxon>Xylariomycetidae</taxon>
        <taxon>Amphisphaeriales</taxon>
        <taxon>Apiosporaceae</taxon>
        <taxon>Apiospora</taxon>
    </lineage>
</organism>
<accession>A0ABR2I888</accession>
<feature type="compositionally biased region" description="Low complexity" evidence="1">
    <location>
        <begin position="174"/>
        <end position="211"/>
    </location>
</feature>
<keyword evidence="2" id="KW-1133">Transmembrane helix</keyword>
<reference evidence="3 4" key="1">
    <citation type="journal article" date="2024" name="IMA Fungus">
        <title>Apiospora arundinis, a panoply of carbohydrate-active enzymes and secondary metabolites.</title>
        <authorList>
            <person name="Sorensen T."/>
            <person name="Petersen C."/>
            <person name="Muurmann A.T."/>
            <person name="Christiansen J.V."/>
            <person name="Brundto M.L."/>
            <person name="Overgaard C.K."/>
            <person name="Boysen A.T."/>
            <person name="Wollenberg R.D."/>
            <person name="Larsen T.O."/>
            <person name="Sorensen J.L."/>
            <person name="Nielsen K.L."/>
            <person name="Sondergaard T.E."/>
        </authorList>
    </citation>
    <scope>NUCLEOTIDE SEQUENCE [LARGE SCALE GENOMIC DNA]</scope>
    <source>
        <strain evidence="3 4">AAU 773</strain>
    </source>
</reference>
<evidence type="ECO:0000313" key="4">
    <source>
        <dbReference type="Proteomes" id="UP001390339"/>
    </source>
</evidence>
<proteinExistence type="predicted"/>
<sequence>MATVTGNNLGPLTTTFSVPKSCSSTFLGDNGNTGPGNIWIQFGTVGPNYAADCFPENFSALDPYYYSPGVCPLGYTVACAAGLGDGATVGTCCPTGYGCVRGRPGHESNACRTVLSTDSYFSYSVALTTSAGDYPRPQSSTTQFWAAGAGVFARGPVIRRSGSDPSWPGFPVQTETATTTSSSISSTTAKNRDGGAAITATPTAGPSATGSDIQLTTVTQPASNDNNAWTGDVAKIGIGVGVSVGVLALIGIAALLIWRRRRAKKTEQSSAIEAQQKELQQQNNYYPSSDDPQHAWHPQQQKYAYPQIHEKPASSGPWIYPEAQGNPVSELQSGIATRPVELDATRRY</sequence>
<evidence type="ECO:0000256" key="1">
    <source>
        <dbReference type="SAM" id="MobiDB-lite"/>
    </source>
</evidence>
<evidence type="ECO:0000256" key="2">
    <source>
        <dbReference type="SAM" id="Phobius"/>
    </source>
</evidence>
<comment type="caution">
    <text evidence="3">The sequence shown here is derived from an EMBL/GenBank/DDBJ whole genome shotgun (WGS) entry which is preliminary data.</text>
</comment>
<name>A0ABR2I888_9PEZI</name>
<keyword evidence="2" id="KW-0812">Transmembrane</keyword>
<gene>
    <name evidence="3" type="ORF">PGQ11_009914</name>
</gene>
<protein>
    <submittedName>
        <fullName evidence="3">Uncharacterized protein</fullName>
    </submittedName>
</protein>
<dbReference type="Proteomes" id="UP001390339">
    <property type="component" value="Unassembled WGS sequence"/>
</dbReference>
<dbReference type="EMBL" id="JAPCWZ010000006">
    <property type="protein sequence ID" value="KAK8859180.1"/>
    <property type="molecule type" value="Genomic_DNA"/>
</dbReference>
<feature type="compositionally biased region" description="Polar residues" evidence="1">
    <location>
        <begin position="268"/>
        <end position="287"/>
    </location>
</feature>
<evidence type="ECO:0000313" key="3">
    <source>
        <dbReference type="EMBL" id="KAK8859180.1"/>
    </source>
</evidence>
<keyword evidence="2" id="KW-0472">Membrane</keyword>
<feature type="region of interest" description="Disordered" evidence="1">
    <location>
        <begin position="162"/>
        <end position="212"/>
    </location>
</feature>